<name>A0A835VRR6_CHLIN</name>
<dbReference type="AlphaFoldDB" id="A0A835VRR6"/>
<comment type="caution">
    <text evidence="2">The sequence shown here is derived from an EMBL/GenBank/DDBJ whole genome shotgun (WGS) entry which is preliminary data.</text>
</comment>
<feature type="compositionally biased region" description="Gly residues" evidence="1">
    <location>
        <begin position="1128"/>
        <end position="1137"/>
    </location>
</feature>
<reference evidence="2" key="1">
    <citation type="journal article" date="2020" name="bioRxiv">
        <title>Comparative genomics of Chlamydomonas.</title>
        <authorList>
            <person name="Craig R.J."/>
            <person name="Hasan A.R."/>
            <person name="Ness R.W."/>
            <person name="Keightley P.D."/>
        </authorList>
    </citation>
    <scope>NUCLEOTIDE SEQUENCE</scope>
    <source>
        <strain evidence="2">SAG 7.73</strain>
    </source>
</reference>
<proteinExistence type="predicted"/>
<evidence type="ECO:0000256" key="1">
    <source>
        <dbReference type="SAM" id="MobiDB-lite"/>
    </source>
</evidence>
<protein>
    <recommendedName>
        <fullName evidence="4">MYND-type domain-containing protein</fullName>
    </recommendedName>
</protein>
<dbReference type="OrthoDB" id="563712at2759"/>
<evidence type="ECO:0000313" key="3">
    <source>
        <dbReference type="Proteomes" id="UP000650467"/>
    </source>
</evidence>
<dbReference type="EMBL" id="JAEHOC010000045">
    <property type="protein sequence ID" value="KAG2426807.1"/>
    <property type="molecule type" value="Genomic_DNA"/>
</dbReference>
<feature type="compositionally biased region" description="Low complexity" evidence="1">
    <location>
        <begin position="835"/>
        <end position="868"/>
    </location>
</feature>
<evidence type="ECO:0000313" key="2">
    <source>
        <dbReference type="EMBL" id="KAG2426807.1"/>
    </source>
</evidence>
<feature type="region of interest" description="Disordered" evidence="1">
    <location>
        <begin position="828"/>
        <end position="868"/>
    </location>
</feature>
<feature type="region of interest" description="Disordered" evidence="1">
    <location>
        <begin position="490"/>
        <end position="518"/>
    </location>
</feature>
<gene>
    <name evidence="2" type="ORF">HXX76_012860</name>
</gene>
<evidence type="ECO:0008006" key="4">
    <source>
        <dbReference type="Google" id="ProtNLM"/>
    </source>
</evidence>
<accession>A0A835VRR6</accession>
<keyword evidence="3" id="KW-1185">Reference proteome</keyword>
<dbReference type="Proteomes" id="UP000650467">
    <property type="component" value="Unassembled WGS sequence"/>
</dbReference>
<organism evidence="2 3">
    <name type="scientific">Chlamydomonas incerta</name>
    <dbReference type="NCBI Taxonomy" id="51695"/>
    <lineage>
        <taxon>Eukaryota</taxon>
        <taxon>Viridiplantae</taxon>
        <taxon>Chlorophyta</taxon>
        <taxon>core chlorophytes</taxon>
        <taxon>Chlorophyceae</taxon>
        <taxon>CS clade</taxon>
        <taxon>Chlamydomonadales</taxon>
        <taxon>Chlamydomonadaceae</taxon>
        <taxon>Chlamydomonas</taxon>
    </lineage>
</organism>
<feature type="compositionally biased region" description="Gly residues" evidence="1">
    <location>
        <begin position="501"/>
        <end position="512"/>
    </location>
</feature>
<feature type="region of interest" description="Disordered" evidence="1">
    <location>
        <begin position="1128"/>
        <end position="1148"/>
    </location>
</feature>
<sequence>MAAVQLASFPAAHQHADSSALTVRELDALAGAFRDVLPRRMPVDMVRELLCQPVPRAAWLSLAVAATRWAPTSSGPASAADWCAAVEEVYLTAASALALVLTVFNLSVPLLKTASALVRAQTLQALAKQLAEVNEGLRKPAAAAAAAAAQTAGGTSARSSTGAASSAVTGAGAGGGGGSRVEGAEVPVAAAALGERGAFVLSLALAITHGLLACDIDEGQLDIEGGSTAAQQAALTAAFPAYHANLAAALSSSRILEHAAQTHALLHLLGAPAAGRTGDLWAHVIGVCADVAMLRQRSYQLPPRTVYTSPVLRQLLLVRGLQVLCDLDGGPGYGLTPALLRRVPARGSRAEMLTAAIATATVVPGSLCPPELPLHQLATVLAEHLPSSVGPRATATLLLRAGFAALAQSRRRLSALLPAADQDTAAEHARLLRVQLTVVVRALEGTLSALPKALLTASPQPQMQQLINNMAAAPAGSVAIGPSGFAFGTGAVGAEPRQQQTGGGGGSGGTASGSGAPSVSGARCWPGIMEGRWRLAIGAAELYVAAGADMGAGMLRDLGRSLMPPTSIWGPAVSPTGSSSADNVTIVVTWPLPPPSPFMAAALAAGLPRGLERLLRAASRPAAIAAAPQSGWVRSEILGALLHDALLLDARCPFGLLELLLYSPPRQAAALVVTVGKLLRLPVALLEQATAQQQEEQPHQPPPQGRGRLALHFDKALREVASEMLGLMVQVCGTAAMAVVEPGAGTAANTQAGMRLLPQAVPVWLPPLSRAVRDFSLLMHTADDSSSESSAAAIAQLLTSGVLSCVWVLARRALNLSSTAASLHSQHAKRAGDVASPPAAAAAAAAPPEPQQQARSDPSHTASGAAAAVAGAATSSSAACEATGGGAEEEREAAALKRLLLQEVDVVSLLGAGLLLLHRCRQWDADYLQKLTGACCAVAALCPEEVRAAVRRPPPPNTQPVAQEQGSGNAGAFQSLEDRVRLLVEEGRVAECGCFYWCTDSAQLLLKKLEAASSGRSATPEDLAVLHAAETLGASLTEWSKRRGAASSAGDERISHTLAVAADLVQARVRGGFPRVQDLCSLAEARALLPPSAACGNPLCINVEGDSEAELPPPAVACHGRGDVGRGGGGAGRGGSAGSAASSSTGGGGGSCGLRYCSRECAAAHWKGGHREACAAAGVRAAS</sequence>